<name>A0ABU2TV39_9ACTN</name>
<proteinExistence type="predicted"/>
<gene>
    <name evidence="1" type="ORF">RM764_17725</name>
</gene>
<comment type="caution">
    <text evidence="1">The sequence shown here is derived from an EMBL/GenBank/DDBJ whole genome shotgun (WGS) entry which is preliminary data.</text>
</comment>
<reference evidence="2" key="1">
    <citation type="submission" date="2023-07" db="EMBL/GenBank/DDBJ databases">
        <title>30 novel species of actinomycetes from the DSMZ collection.</title>
        <authorList>
            <person name="Nouioui I."/>
        </authorList>
    </citation>
    <scope>NUCLEOTIDE SEQUENCE [LARGE SCALE GENOMIC DNA]</scope>
    <source>
        <strain evidence="2">DSM 41699</strain>
    </source>
</reference>
<accession>A0ABU2TV39</accession>
<evidence type="ECO:0000313" key="2">
    <source>
        <dbReference type="Proteomes" id="UP001183809"/>
    </source>
</evidence>
<evidence type="ECO:0000313" key="1">
    <source>
        <dbReference type="EMBL" id="MDT0464828.1"/>
    </source>
</evidence>
<dbReference type="RefSeq" id="WP_311696231.1">
    <property type="nucleotide sequence ID" value="NZ_JAVREY010000018.1"/>
</dbReference>
<dbReference type="Proteomes" id="UP001183809">
    <property type="component" value="Unassembled WGS sequence"/>
</dbReference>
<dbReference type="EMBL" id="JAVREY010000018">
    <property type="protein sequence ID" value="MDT0464828.1"/>
    <property type="molecule type" value="Genomic_DNA"/>
</dbReference>
<keyword evidence="2" id="KW-1185">Reference proteome</keyword>
<protein>
    <submittedName>
        <fullName evidence="1">Uncharacterized protein</fullName>
    </submittedName>
</protein>
<organism evidence="1 2">
    <name type="scientific">Streptomyces gibsoniae</name>
    <dbReference type="NCBI Taxonomy" id="3075529"/>
    <lineage>
        <taxon>Bacteria</taxon>
        <taxon>Bacillati</taxon>
        <taxon>Actinomycetota</taxon>
        <taxon>Actinomycetes</taxon>
        <taxon>Kitasatosporales</taxon>
        <taxon>Streptomycetaceae</taxon>
        <taxon>Streptomyces</taxon>
    </lineage>
</organism>
<sequence length="142" mass="16122">MPEWIWHPISKLEFFIDHTRRWAVDVREHLETLEEARTKPHVLADSDVARIKRVCTEQADDLTLFEEQAAKWGEFPDLSPSRRAKLTILDEQIAGLRELNRKVLGLAEELSRGTIDRVMAASDEELGLAALLGERPGAWAPG</sequence>